<evidence type="ECO:0000256" key="3">
    <source>
        <dbReference type="ARBA" id="ARBA00022723"/>
    </source>
</evidence>
<dbReference type="Pfam" id="PF00848">
    <property type="entry name" value="Ring_hydroxyl_A"/>
    <property type="match status" value="1"/>
</dbReference>
<evidence type="ECO:0000256" key="6">
    <source>
        <dbReference type="ARBA" id="ARBA00023014"/>
    </source>
</evidence>
<accession>A0AAW9RIX9</accession>
<dbReference type="InterPro" id="IPR036922">
    <property type="entry name" value="Rieske_2Fe-2S_sf"/>
</dbReference>
<keyword evidence="8" id="KW-0223">Dioxygenase</keyword>
<dbReference type="RefSeq" id="WP_340329885.1">
    <property type="nucleotide sequence ID" value="NZ_JAZHOF010000004.1"/>
</dbReference>
<dbReference type="PROSITE" id="PS51296">
    <property type="entry name" value="RIESKE"/>
    <property type="match status" value="1"/>
</dbReference>
<dbReference type="InterPro" id="IPR015879">
    <property type="entry name" value="Ring_hydroxy_dOase_asu_C_dom"/>
</dbReference>
<keyword evidence="3" id="KW-0479">Metal-binding</keyword>
<evidence type="ECO:0000256" key="2">
    <source>
        <dbReference type="ARBA" id="ARBA00022714"/>
    </source>
</evidence>
<dbReference type="EC" id="1.14.13.-" evidence="8"/>
<dbReference type="Pfam" id="PF00355">
    <property type="entry name" value="Rieske"/>
    <property type="match status" value="1"/>
</dbReference>
<comment type="caution">
    <text evidence="8">The sequence shown here is derived from an EMBL/GenBank/DDBJ whole genome shotgun (WGS) entry which is preliminary data.</text>
</comment>
<keyword evidence="2" id="KW-0001">2Fe-2S</keyword>
<dbReference type="PANTHER" id="PTHR43756:SF5">
    <property type="entry name" value="CHOLINE MONOOXYGENASE, CHLOROPLASTIC"/>
    <property type="match status" value="1"/>
</dbReference>
<evidence type="ECO:0000259" key="7">
    <source>
        <dbReference type="PROSITE" id="PS51296"/>
    </source>
</evidence>
<dbReference type="SUPFAM" id="SSF55961">
    <property type="entry name" value="Bet v1-like"/>
    <property type="match status" value="1"/>
</dbReference>
<gene>
    <name evidence="8" type="ORF">V3328_11950</name>
</gene>
<dbReference type="CDD" id="cd00680">
    <property type="entry name" value="RHO_alpha_C"/>
    <property type="match status" value="1"/>
</dbReference>
<keyword evidence="9" id="KW-1185">Reference proteome</keyword>
<dbReference type="Gene3D" id="3.90.380.10">
    <property type="entry name" value="Naphthalene 1,2-dioxygenase Alpha Subunit, Chain A, domain 1"/>
    <property type="match status" value="1"/>
</dbReference>
<evidence type="ECO:0000256" key="5">
    <source>
        <dbReference type="ARBA" id="ARBA00023004"/>
    </source>
</evidence>
<organism evidence="8 9">
    <name type="scientific">Microbaculum marinum</name>
    <dbReference type="NCBI Taxonomy" id="1764581"/>
    <lineage>
        <taxon>Bacteria</taxon>
        <taxon>Pseudomonadati</taxon>
        <taxon>Pseudomonadota</taxon>
        <taxon>Alphaproteobacteria</taxon>
        <taxon>Hyphomicrobiales</taxon>
        <taxon>Tepidamorphaceae</taxon>
        <taxon>Microbaculum</taxon>
    </lineage>
</organism>
<name>A0AAW9RIX9_9HYPH</name>
<dbReference type="Proteomes" id="UP001378188">
    <property type="component" value="Unassembled WGS sequence"/>
</dbReference>
<protein>
    <submittedName>
        <fullName evidence="8">Aromatic ring-hydroxylating dioxygenase subunit alpha</fullName>
        <ecNumber evidence="8">1.14.13.-</ecNumber>
    </submittedName>
</protein>
<sequence>MIMRNALARNDLFDDEFRGGLPAWTYTSDEITELEMEHMFRRSWLVAGHVSEIPDPGDFITHDIVDERALIVRGQDGAVRAFHNLCRHRGSRVVAEPTGNCGNRIVCPFHGWCYNADGSLRGRAAEKTFPAAEKSELGLKPVDMEIWHGLIFIRFKGDGPSVAETMAPVEAEIAPYRIEDMKPLFPRYKVEVDVNWKAMVDVDAEGYHVPIAHPSLMDLYGRTYRDEILENGIARSYGTFADSREGKIWSVRNYKRLLPDVEHLPESHRRAWVYFSIFTGTALQLFPDMVDFYQFYPLTTNRSVSWGASFALPDDRREMKAARYLNQRINEITTQEDTQLIKWSCEGMRSSGYDDFLLSDLELGVKHFHETLRDNIPVMSLPEPPPSGTVAQVNAAMCGNPAYLGNR</sequence>
<dbReference type="GO" id="GO:0005506">
    <property type="term" value="F:iron ion binding"/>
    <property type="evidence" value="ECO:0007669"/>
    <property type="project" value="InterPro"/>
</dbReference>
<dbReference type="SUPFAM" id="SSF50022">
    <property type="entry name" value="ISP domain"/>
    <property type="match status" value="1"/>
</dbReference>
<dbReference type="PANTHER" id="PTHR43756">
    <property type="entry name" value="CHOLINE MONOOXYGENASE, CHLOROPLASTIC"/>
    <property type="match status" value="1"/>
</dbReference>
<dbReference type="InterPro" id="IPR017941">
    <property type="entry name" value="Rieske_2Fe-2S"/>
</dbReference>
<keyword evidence="5" id="KW-0408">Iron</keyword>
<dbReference type="EMBL" id="JAZHOF010000004">
    <property type="protein sequence ID" value="MEJ8572192.1"/>
    <property type="molecule type" value="Genomic_DNA"/>
</dbReference>
<evidence type="ECO:0000313" key="9">
    <source>
        <dbReference type="Proteomes" id="UP001378188"/>
    </source>
</evidence>
<dbReference type="Gene3D" id="2.102.10.10">
    <property type="entry name" value="Rieske [2Fe-2S] iron-sulphur domain"/>
    <property type="match status" value="1"/>
</dbReference>
<dbReference type="AlphaFoldDB" id="A0AAW9RIX9"/>
<proteinExistence type="predicted"/>
<dbReference type="CDD" id="cd03469">
    <property type="entry name" value="Rieske_RO_Alpha_N"/>
    <property type="match status" value="1"/>
</dbReference>
<dbReference type="PRINTS" id="PR00090">
    <property type="entry name" value="RNGDIOXGNASE"/>
</dbReference>
<dbReference type="GO" id="GO:0051213">
    <property type="term" value="F:dioxygenase activity"/>
    <property type="evidence" value="ECO:0007669"/>
    <property type="project" value="UniProtKB-KW"/>
</dbReference>
<evidence type="ECO:0000256" key="1">
    <source>
        <dbReference type="ARBA" id="ARBA00001962"/>
    </source>
</evidence>
<dbReference type="GO" id="GO:0051537">
    <property type="term" value="F:2 iron, 2 sulfur cluster binding"/>
    <property type="evidence" value="ECO:0007669"/>
    <property type="project" value="UniProtKB-KW"/>
</dbReference>
<reference evidence="8 9" key="1">
    <citation type="submission" date="2024-02" db="EMBL/GenBank/DDBJ databases">
        <title>Genome analysis and characterization of Microbaculum marinisediminis sp. nov., isolated from marine sediment.</title>
        <authorList>
            <person name="Du Z.-J."/>
            <person name="Ye Y.-Q."/>
            <person name="Zhang Z.-R."/>
            <person name="Yuan S.-M."/>
            <person name="Zhang X.-Y."/>
        </authorList>
    </citation>
    <scope>NUCLEOTIDE SEQUENCE [LARGE SCALE GENOMIC DNA]</scope>
    <source>
        <strain evidence="8 9">SDUM1044001</strain>
    </source>
</reference>
<keyword evidence="6" id="KW-0411">Iron-sulfur</keyword>
<evidence type="ECO:0000256" key="4">
    <source>
        <dbReference type="ARBA" id="ARBA00023002"/>
    </source>
</evidence>
<evidence type="ECO:0000313" key="8">
    <source>
        <dbReference type="EMBL" id="MEJ8572192.1"/>
    </source>
</evidence>
<dbReference type="InterPro" id="IPR001663">
    <property type="entry name" value="Rng_hydr_dOase-A"/>
</dbReference>
<comment type="cofactor">
    <cofactor evidence="1">
        <name>Fe cation</name>
        <dbReference type="ChEBI" id="CHEBI:24875"/>
    </cofactor>
</comment>
<feature type="domain" description="Rieske" evidence="7">
    <location>
        <begin position="44"/>
        <end position="153"/>
    </location>
</feature>
<keyword evidence="4 8" id="KW-0560">Oxidoreductase</keyword>